<keyword evidence="3" id="KW-0732">Signal</keyword>
<evidence type="ECO:0000259" key="4">
    <source>
        <dbReference type="Pfam" id="PF00135"/>
    </source>
</evidence>
<dbReference type="OrthoDB" id="408631at2759"/>
<evidence type="ECO:0000256" key="1">
    <source>
        <dbReference type="ARBA" id="ARBA00005964"/>
    </source>
</evidence>
<dbReference type="InterPro" id="IPR029058">
    <property type="entry name" value="AB_hydrolase_fold"/>
</dbReference>
<comment type="similarity">
    <text evidence="1 3">Belongs to the type-B carboxylesterase/lipase family.</text>
</comment>
<dbReference type="EC" id="3.1.1.-" evidence="3"/>
<gene>
    <name evidence="5" type="ORF">BDV96DRAFT_506969</name>
</gene>
<dbReference type="GO" id="GO:0052689">
    <property type="term" value="F:carboxylic ester hydrolase activity"/>
    <property type="evidence" value="ECO:0007669"/>
    <property type="project" value="TreeGrafter"/>
</dbReference>
<feature type="signal peptide" evidence="3">
    <location>
        <begin position="1"/>
        <end position="17"/>
    </location>
</feature>
<feature type="domain" description="Carboxylesterase type B" evidence="4">
    <location>
        <begin position="20"/>
        <end position="341"/>
    </location>
</feature>
<dbReference type="EMBL" id="ML977358">
    <property type="protein sequence ID" value="KAF2106962.1"/>
    <property type="molecule type" value="Genomic_DNA"/>
</dbReference>
<dbReference type="AlphaFoldDB" id="A0A6A5YIB7"/>
<dbReference type="Pfam" id="PF00135">
    <property type="entry name" value="COesterase"/>
    <property type="match status" value="1"/>
</dbReference>
<sequence length="488" mass="52639">MSLVTFLSLFLPVLVACQQAPTVQTTSGLLQGSYPHKDVTAYLGIPYAQPPIGDLRFAPPQPLPATNGSQVRDCYRSSPGCFQLDYITAFADRSTGIAESEDMLSINIWKPTNANGSLPVMIFIHGGAFTSGANGMTAYNGLEFVKRQKDIIFASINYRVNVFGFPNTPAVPEKNLGLLDQRLAVEWLRDNIKAFGGDPDRMVLSGHSAGSISVAYWSFAYVEDPIVKGFIETSGQPGLVATDDGTSWPAIANTTNCTNDNKEVELECIRKVPARSLKRAMSPNNTPAVTDTVISGGTPIVDNTTVFSLEEYASRRASGKFAKLPLLVSNTISEADGFLPFDPVSGVNTTLSDLLTLVMHHCPVAVASNATAYAGVPTWRYLYAGAFPEQLPYPWMRPFHGSDNQLILGKVEEAAYEDVSAEMEKAEGYLIDAIGAFVRDPQSGLSKYGWPKYEAGSKTLVKLFGNETAGVEFVDPASYDAACSSLGM</sequence>
<proteinExistence type="inferred from homology"/>
<protein>
    <recommendedName>
        <fullName evidence="3">Carboxylic ester hydrolase</fullName>
        <ecNumber evidence="3">3.1.1.-</ecNumber>
    </recommendedName>
</protein>
<reference evidence="5" key="1">
    <citation type="journal article" date="2020" name="Stud. Mycol.">
        <title>101 Dothideomycetes genomes: a test case for predicting lifestyles and emergence of pathogens.</title>
        <authorList>
            <person name="Haridas S."/>
            <person name="Albert R."/>
            <person name="Binder M."/>
            <person name="Bloem J."/>
            <person name="Labutti K."/>
            <person name="Salamov A."/>
            <person name="Andreopoulos B."/>
            <person name="Baker S."/>
            <person name="Barry K."/>
            <person name="Bills G."/>
            <person name="Bluhm B."/>
            <person name="Cannon C."/>
            <person name="Castanera R."/>
            <person name="Culley D."/>
            <person name="Daum C."/>
            <person name="Ezra D."/>
            <person name="Gonzalez J."/>
            <person name="Henrissat B."/>
            <person name="Kuo A."/>
            <person name="Liang C."/>
            <person name="Lipzen A."/>
            <person name="Lutzoni F."/>
            <person name="Magnuson J."/>
            <person name="Mondo S."/>
            <person name="Nolan M."/>
            <person name="Ohm R."/>
            <person name="Pangilinan J."/>
            <person name="Park H.-J."/>
            <person name="Ramirez L."/>
            <person name="Alfaro M."/>
            <person name="Sun H."/>
            <person name="Tritt A."/>
            <person name="Yoshinaga Y."/>
            <person name="Zwiers L.-H."/>
            <person name="Turgeon B."/>
            <person name="Goodwin S."/>
            <person name="Spatafora J."/>
            <person name="Crous P."/>
            <person name="Grigoriev I."/>
        </authorList>
    </citation>
    <scope>NUCLEOTIDE SEQUENCE</scope>
    <source>
        <strain evidence="5">CBS 627.86</strain>
    </source>
</reference>
<dbReference type="InterPro" id="IPR019826">
    <property type="entry name" value="Carboxylesterase_B_AS"/>
</dbReference>
<dbReference type="InterPro" id="IPR002018">
    <property type="entry name" value="CarbesteraseB"/>
</dbReference>
<name>A0A6A5YIB7_9PLEO</name>
<dbReference type="Proteomes" id="UP000799770">
    <property type="component" value="Unassembled WGS sequence"/>
</dbReference>
<evidence type="ECO:0000313" key="6">
    <source>
        <dbReference type="Proteomes" id="UP000799770"/>
    </source>
</evidence>
<dbReference type="Gene3D" id="3.40.50.1820">
    <property type="entry name" value="alpha/beta hydrolase"/>
    <property type="match status" value="2"/>
</dbReference>
<dbReference type="PANTHER" id="PTHR43918:SF4">
    <property type="entry name" value="CARBOXYLIC ESTER HYDROLASE"/>
    <property type="match status" value="1"/>
</dbReference>
<dbReference type="PROSITE" id="PS00122">
    <property type="entry name" value="CARBOXYLESTERASE_B_1"/>
    <property type="match status" value="1"/>
</dbReference>
<organism evidence="5 6">
    <name type="scientific">Lophiotrema nucula</name>
    <dbReference type="NCBI Taxonomy" id="690887"/>
    <lineage>
        <taxon>Eukaryota</taxon>
        <taxon>Fungi</taxon>
        <taxon>Dikarya</taxon>
        <taxon>Ascomycota</taxon>
        <taxon>Pezizomycotina</taxon>
        <taxon>Dothideomycetes</taxon>
        <taxon>Pleosporomycetidae</taxon>
        <taxon>Pleosporales</taxon>
        <taxon>Lophiotremataceae</taxon>
        <taxon>Lophiotrema</taxon>
    </lineage>
</organism>
<keyword evidence="6" id="KW-1185">Reference proteome</keyword>
<evidence type="ECO:0000256" key="3">
    <source>
        <dbReference type="RuleBase" id="RU361235"/>
    </source>
</evidence>
<keyword evidence="2 3" id="KW-0378">Hydrolase</keyword>
<dbReference type="InterPro" id="IPR050654">
    <property type="entry name" value="AChE-related_enzymes"/>
</dbReference>
<accession>A0A6A5YIB7</accession>
<dbReference type="SUPFAM" id="SSF53474">
    <property type="entry name" value="alpha/beta-Hydrolases"/>
    <property type="match status" value="1"/>
</dbReference>
<dbReference type="PANTHER" id="PTHR43918">
    <property type="entry name" value="ACETYLCHOLINESTERASE"/>
    <property type="match status" value="1"/>
</dbReference>
<feature type="chain" id="PRO_5025708525" description="Carboxylic ester hydrolase" evidence="3">
    <location>
        <begin position="18"/>
        <end position="488"/>
    </location>
</feature>
<evidence type="ECO:0000313" key="5">
    <source>
        <dbReference type="EMBL" id="KAF2106962.1"/>
    </source>
</evidence>
<evidence type="ECO:0000256" key="2">
    <source>
        <dbReference type="ARBA" id="ARBA00022801"/>
    </source>
</evidence>